<feature type="transmembrane region" description="Helical" evidence="17">
    <location>
        <begin position="250"/>
        <end position="269"/>
    </location>
</feature>
<dbReference type="InterPro" id="IPR057992">
    <property type="entry name" value="TPR_SYVN1_N"/>
</dbReference>
<feature type="transmembrane region" description="Helical" evidence="17">
    <location>
        <begin position="193"/>
        <end position="215"/>
    </location>
</feature>
<dbReference type="EC" id="2.3.2.27" evidence="5"/>
<dbReference type="GO" id="GO:0005789">
    <property type="term" value="C:endoplasmic reticulum membrane"/>
    <property type="evidence" value="ECO:0007669"/>
    <property type="project" value="UniProtKB-SubCell"/>
</dbReference>
<dbReference type="SUPFAM" id="SSF57850">
    <property type="entry name" value="RING/U-box"/>
    <property type="match status" value="1"/>
</dbReference>
<keyword evidence="7 17" id="KW-0812">Transmembrane</keyword>
<keyword evidence="12" id="KW-0862">Zinc</keyword>
<comment type="subcellular location">
    <subcellularLocation>
        <location evidence="2">Endoplasmic reticulum membrane</location>
        <topology evidence="2">Multi-pass membrane protein</topology>
    </subcellularLocation>
</comment>
<dbReference type="InterPro" id="IPR013083">
    <property type="entry name" value="Znf_RING/FYVE/PHD"/>
</dbReference>
<evidence type="ECO:0000313" key="20">
    <source>
        <dbReference type="Proteomes" id="UP000807353"/>
    </source>
</evidence>
<feature type="transmembrane region" description="Helical" evidence="17">
    <location>
        <begin position="120"/>
        <end position="139"/>
    </location>
</feature>
<dbReference type="GO" id="GO:0043161">
    <property type="term" value="P:proteasome-mediated ubiquitin-dependent protein catabolic process"/>
    <property type="evidence" value="ECO:0007669"/>
    <property type="project" value="TreeGrafter"/>
</dbReference>
<evidence type="ECO:0000256" key="11">
    <source>
        <dbReference type="ARBA" id="ARBA00022824"/>
    </source>
</evidence>
<keyword evidence="11" id="KW-0256">Endoplasmic reticulum</keyword>
<evidence type="ECO:0000256" key="12">
    <source>
        <dbReference type="ARBA" id="ARBA00022833"/>
    </source>
</evidence>
<evidence type="ECO:0000256" key="4">
    <source>
        <dbReference type="ARBA" id="ARBA00010089"/>
    </source>
</evidence>
<keyword evidence="13 17" id="KW-1133">Transmembrane helix</keyword>
<dbReference type="OrthoDB" id="7759664at2759"/>
<feature type="region of interest" description="Disordered" evidence="16">
    <location>
        <begin position="487"/>
        <end position="639"/>
    </location>
</feature>
<dbReference type="InterPro" id="IPR001841">
    <property type="entry name" value="Znf_RING"/>
</dbReference>
<evidence type="ECO:0000256" key="9">
    <source>
        <dbReference type="ARBA" id="ARBA00022771"/>
    </source>
</evidence>
<keyword evidence="10" id="KW-0833">Ubl conjugation pathway</keyword>
<dbReference type="AlphaFoldDB" id="A0A9P6CNR9"/>
<feature type="domain" description="RING-type" evidence="18">
    <location>
        <begin position="321"/>
        <end position="375"/>
    </location>
</feature>
<comment type="caution">
    <text evidence="19">The sequence shown here is derived from an EMBL/GenBank/DDBJ whole genome shotgun (WGS) entry which is preliminary data.</text>
</comment>
<evidence type="ECO:0000256" key="2">
    <source>
        <dbReference type="ARBA" id="ARBA00004477"/>
    </source>
</evidence>
<dbReference type="Pfam" id="PF12678">
    <property type="entry name" value="zf-rbx1"/>
    <property type="match status" value="1"/>
</dbReference>
<protein>
    <recommendedName>
        <fullName evidence="5">RING-type E3 ubiquitin transferase</fullName>
        <ecNumber evidence="5">2.3.2.27</ecNumber>
    </recommendedName>
</protein>
<organism evidence="19 20">
    <name type="scientific">Collybia nuda</name>
    <dbReference type="NCBI Taxonomy" id="64659"/>
    <lineage>
        <taxon>Eukaryota</taxon>
        <taxon>Fungi</taxon>
        <taxon>Dikarya</taxon>
        <taxon>Basidiomycota</taxon>
        <taxon>Agaricomycotina</taxon>
        <taxon>Agaricomycetes</taxon>
        <taxon>Agaricomycetidae</taxon>
        <taxon>Agaricales</taxon>
        <taxon>Tricholomatineae</taxon>
        <taxon>Clitocybaceae</taxon>
        <taxon>Collybia</taxon>
    </lineage>
</organism>
<dbReference type="Gene3D" id="3.30.40.10">
    <property type="entry name" value="Zinc/RING finger domain, C3HC4 (zinc finger)"/>
    <property type="match status" value="1"/>
</dbReference>
<feature type="transmembrane region" description="Helical" evidence="17">
    <location>
        <begin position="62"/>
        <end position="84"/>
    </location>
</feature>
<dbReference type="PANTHER" id="PTHR22763:SF184">
    <property type="entry name" value="E3 UBIQUITIN-PROTEIN LIGASE SYNOVIOLIN"/>
    <property type="match status" value="1"/>
</dbReference>
<evidence type="ECO:0000256" key="7">
    <source>
        <dbReference type="ARBA" id="ARBA00022692"/>
    </source>
</evidence>
<evidence type="ECO:0000256" key="8">
    <source>
        <dbReference type="ARBA" id="ARBA00022723"/>
    </source>
</evidence>
<feature type="region of interest" description="Disordered" evidence="16">
    <location>
        <begin position="655"/>
        <end position="714"/>
    </location>
</feature>
<evidence type="ECO:0000313" key="19">
    <source>
        <dbReference type="EMBL" id="KAF9467259.1"/>
    </source>
</evidence>
<evidence type="ECO:0000256" key="16">
    <source>
        <dbReference type="SAM" id="MobiDB-lite"/>
    </source>
</evidence>
<dbReference type="InterPro" id="IPR058051">
    <property type="entry name" value="Znf_RING_synoviolin"/>
</dbReference>
<keyword evidence="9 15" id="KW-0863">Zinc-finger</keyword>
<keyword evidence="8" id="KW-0479">Metal-binding</keyword>
<dbReference type="Pfam" id="PF25563">
    <property type="entry name" value="TPR_SYVN1_N"/>
    <property type="match status" value="1"/>
</dbReference>
<dbReference type="GO" id="GO:0061630">
    <property type="term" value="F:ubiquitin protein ligase activity"/>
    <property type="evidence" value="ECO:0007669"/>
    <property type="project" value="UniProtKB-EC"/>
</dbReference>
<evidence type="ECO:0000259" key="18">
    <source>
        <dbReference type="PROSITE" id="PS50089"/>
    </source>
</evidence>
<feature type="compositionally biased region" description="Polar residues" evidence="16">
    <location>
        <begin position="778"/>
        <end position="794"/>
    </location>
</feature>
<keyword evidence="6" id="KW-0808">Transferase</keyword>
<comment type="similarity">
    <text evidence="4">Belongs to the HRD1 family.</text>
</comment>
<keyword evidence="20" id="KW-1185">Reference proteome</keyword>
<feature type="compositionally biased region" description="Low complexity" evidence="16">
    <location>
        <begin position="795"/>
        <end position="812"/>
    </location>
</feature>
<name>A0A9P6CNR9_9AGAR</name>
<feature type="compositionally biased region" description="Pro residues" evidence="16">
    <location>
        <begin position="512"/>
        <end position="527"/>
    </location>
</feature>
<evidence type="ECO:0000256" key="14">
    <source>
        <dbReference type="ARBA" id="ARBA00023136"/>
    </source>
</evidence>
<feature type="compositionally biased region" description="Low complexity" evidence="16">
    <location>
        <begin position="614"/>
        <end position="627"/>
    </location>
</feature>
<keyword evidence="14 17" id="KW-0472">Membrane</keyword>
<feature type="transmembrane region" description="Helical" evidence="17">
    <location>
        <begin position="23"/>
        <end position="42"/>
    </location>
</feature>
<evidence type="ECO:0000256" key="5">
    <source>
        <dbReference type="ARBA" id="ARBA00012483"/>
    </source>
</evidence>
<evidence type="ECO:0000256" key="15">
    <source>
        <dbReference type="PROSITE-ProRule" id="PRU00175"/>
    </source>
</evidence>
<dbReference type="InterPro" id="IPR050731">
    <property type="entry name" value="HRD1_E3_ubiq-ligases"/>
</dbReference>
<feature type="region of interest" description="Disordered" evidence="16">
    <location>
        <begin position="760"/>
        <end position="840"/>
    </location>
</feature>
<feature type="transmembrane region" description="Helical" evidence="17">
    <location>
        <begin position="160"/>
        <end position="181"/>
    </location>
</feature>
<dbReference type="SMART" id="SM00184">
    <property type="entry name" value="RING"/>
    <property type="match status" value="1"/>
</dbReference>
<comment type="catalytic activity">
    <reaction evidence="1">
        <text>S-ubiquitinyl-[E2 ubiquitin-conjugating enzyme]-L-cysteine + [acceptor protein]-L-lysine = [E2 ubiquitin-conjugating enzyme]-L-cysteine + N(6)-ubiquitinyl-[acceptor protein]-L-lysine.</text>
        <dbReference type="EC" id="2.3.2.27"/>
    </reaction>
</comment>
<accession>A0A9P6CNR9</accession>
<dbReference type="EMBL" id="MU150237">
    <property type="protein sequence ID" value="KAF9467259.1"/>
    <property type="molecule type" value="Genomic_DNA"/>
</dbReference>
<dbReference type="InterPro" id="IPR024766">
    <property type="entry name" value="Znf_RING_H2"/>
</dbReference>
<evidence type="ECO:0000256" key="13">
    <source>
        <dbReference type="ARBA" id="ARBA00022989"/>
    </source>
</evidence>
<reference evidence="19" key="1">
    <citation type="submission" date="2020-11" db="EMBL/GenBank/DDBJ databases">
        <authorList>
            <consortium name="DOE Joint Genome Institute"/>
            <person name="Ahrendt S."/>
            <person name="Riley R."/>
            <person name="Andreopoulos W."/>
            <person name="Labutti K."/>
            <person name="Pangilinan J."/>
            <person name="Ruiz-Duenas F.J."/>
            <person name="Barrasa J.M."/>
            <person name="Sanchez-Garcia M."/>
            <person name="Camarero S."/>
            <person name="Miyauchi S."/>
            <person name="Serrano A."/>
            <person name="Linde D."/>
            <person name="Babiker R."/>
            <person name="Drula E."/>
            <person name="Ayuso-Fernandez I."/>
            <person name="Pacheco R."/>
            <person name="Padilla G."/>
            <person name="Ferreira P."/>
            <person name="Barriuso J."/>
            <person name="Kellner H."/>
            <person name="Castanera R."/>
            <person name="Alfaro M."/>
            <person name="Ramirez L."/>
            <person name="Pisabarro A.G."/>
            <person name="Kuo A."/>
            <person name="Tritt A."/>
            <person name="Lipzen A."/>
            <person name="He G."/>
            <person name="Yan M."/>
            <person name="Ng V."/>
            <person name="Cullen D."/>
            <person name="Martin F."/>
            <person name="Rosso M.-N."/>
            <person name="Henrissat B."/>
            <person name="Hibbett D."/>
            <person name="Martinez A.T."/>
            <person name="Grigoriev I.V."/>
        </authorList>
    </citation>
    <scope>NUCLEOTIDE SEQUENCE</scope>
    <source>
        <strain evidence="19">CBS 247.69</strain>
    </source>
</reference>
<proteinExistence type="inferred from homology"/>
<evidence type="ECO:0000256" key="1">
    <source>
        <dbReference type="ARBA" id="ARBA00000900"/>
    </source>
</evidence>
<dbReference type="GO" id="GO:0008270">
    <property type="term" value="F:zinc ion binding"/>
    <property type="evidence" value="ECO:0007669"/>
    <property type="project" value="UniProtKB-KW"/>
</dbReference>
<feature type="compositionally biased region" description="Low complexity" evidence="16">
    <location>
        <begin position="573"/>
        <end position="599"/>
    </location>
</feature>
<evidence type="ECO:0000256" key="6">
    <source>
        <dbReference type="ARBA" id="ARBA00022679"/>
    </source>
</evidence>
<dbReference type="PANTHER" id="PTHR22763">
    <property type="entry name" value="RING ZINC FINGER PROTEIN"/>
    <property type="match status" value="1"/>
</dbReference>
<gene>
    <name evidence="19" type="ORF">BDZ94DRAFT_1318695</name>
</gene>
<comment type="pathway">
    <text evidence="3">Protein modification; protein ubiquitination.</text>
</comment>
<dbReference type="PROSITE" id="PS50089">
    <property type="entry name" value="ZF_RING_2"/>
    <property type="match status" value="1"/>
</dbReference>
<sequence length="840" mass="91540">MPLNHVLRQRTHWVASSLNSHRVLLYTLFSLAAVSAVIANALKNYSNFYSVAISLSKSSRSVLVLANFGFLLALLSGHVVQRLFFGALRPNEVERLYDRLWFFITESLLAFTIFRDEFDIPFALMFGFLLFVKSFHWLAGDRIEWMDQRPYPGPSLLFHFRMSTLFIILWTTDFLMFVIAVENTMTHGVGGMVLFASEYGILMASVVNTISKYLLSAYELRRAGQRGGENAPPWENKSMWVFYIELTTDFLKLTTYLVFFTIIITFYGLPLNIVRDVYITARSFISRLRALHRYQAATRNMDQRYPNATQEEMTAMSDRTCIICREEMVLNEAGEAPANADGPNTTPKKLPCGHIFHFHCLRSWLERQQSCPTCRRTVLDVSSSGQTAGVPVVPGGAAQPPNGVGPGIQNQNPQRINNPLGNPLGLLGRLFGPPAQPPINPGQLAQALPVQNQNGAPQIPGNIGGGQVPQGVVIQYHIQYQVPRDAQQNVPRTLQPAPQFPGFPGPGGVWQPWPPAQDVPDVIPPTSPVANGSTQDPMEPTSTSTTPDTAEAPGEPNGSSNSVDDPGAPTTPREAAALAALRRLNGTSSRPTRSRSPSPTDTPMNGTSGIADPSASSSTHNAASSDARPPSIPSHTERSGIPALIPLYDYSALSVDNPGPLHPQPNNTTHTLQVPGAETTQPRRDSTHSSQGSTNSRHRQPRNPHILSSQLPPTLTDEQLAIMDRITREAIDERLRVLEGVSGAVYRCIDDLMRMRSTLPSPTVPAHPTPSAHLANPEVSSSTSNEHPLTNGHTSSPVASTSGSGSSKMGDSIPGEVEPEQAESELVNMPAENGENIVNP</sequence>
<evidence type="ECO:0000256" key="17">
    <source>
        <dbReference type="SAM" id="Phobius"/>
    </source>
</evidence>
<evidence type="ECO:0000256" key="10">
    <source>
        <dbReference type="ARBA" id="ARBA00022786"/>
    </source>
</evidence>
<evidence type="ECO:0000256" key="3">
    <source>
        <dbReference type="ARBA" id="ARBA00004906"/>
    </source>
</evidence>
<dbReference type="CDD" id="cd16479">
    <property type="entry name" value="RING-H2_synoviolin"/>
    <property type="match status" value="1"/>
</dbReference>
<feature type="compositionally biased region" description="Polar residues" evidence="16">
    <location>
        <begin position="528"/>
        <end position="548"/>
    </location>
</feature>
<dbReference type="Proteomes" id="UP000807353">
    <property type="component" value="Unassembled WGS sequence"/>
</dbReference>
<dbReference type="GO" id="GO:0036503">
    <property type="term" value="P:ERAD pathway"/>
    <property type="evidence" value="ECO:0007669"/>
    <property type="project" value="TreeGrafter"/>
</dbReference>